<evidence type="ECO:0000256" key="3">
    <source>
        <dbReference type="SAM" id="MobiDB-lite"/>
    </source>
</evidence>
<reference evidence="7" key="1">
    <citation type="submission" date="2012-12" db="EMBL/GenBank/DDBJ databases">
        <authorList>
            <person name="Hellsten U."/>
            <person name="Grimwood J."/>
            <person name="Chapman J.A."/>
            <person name="Shapiro H."/>
            <person name="Aerts A."/>
            <person name="Otillar R.P."/>
            <person name="Terry A.Y."/>
            <person name="Boore J.L."/>
            <person name="Simakov O."/>
            <person name="Marletaz F."/>
            <person name="Cho S.-J."/>
            <person name="Edsinger-Gonzales E."/>
            <person name="Havlak P."/>
            <person name="Kuo D.-H."/>
            <person name="Larsson T."/>
            <person name="Lv J."/>
            <person name="Arendt D."/>
            <person name="Savage R."/>
            <person name="Osoegawa K."/>
            <person name="de Jong P."/>
            <person name="Lindberg D.R."/>
            <person name="Seaver E.C."/>
            <person name="Weisblat D.A."/>
            <person name="Putnam N.H."/>
            <person name="Grigoriev I.V."/>
            <person name="Rokhsar D.S."/>
        </authorList>
    </citation>
    <scope>NUCLEOTIDE SEQUENCE</scope>
    <source>
        <strain evidence="7">I ESC-2004</strain>
    </source>
</reference>
<name>R7ULM9_CAPTE</name>
<keyword evidence="1 2" id="KW-0175">Coiled coil</keyword>
<reference evidence="5 7" key="2">
    <citation type="journal article" date="2013" name="Nature">
        <title>Insights into bilaterian evolution from three spiralian genomes.</title>
        <authorList>
            <person name="Simakov O."/>
            <person name="Marletaz F."/>
            <person name="Cho S.J."/>
            <person name="Edsinger-Gonzales E."/>
            <person name="Havlak P."/>
            <person name="Hellsten U."/>
            <person name="Kuo D.H."/>
            <person name="Larsson T."/>
            <person name="Lv J."/>
            <person name="Arendt D."/>
            <person name="Savage R."/>
            <person name="Osoegawa K."/>
            <person name="de Jong P."/>
            <person name="Grimwood J."/>
            <person name="Chapman J.A."/>
            <person name="Shapiro H."/>
            <person name="Aerts A."/>
            <person name="Otillar R.P."/>
            <person name="Terry A.Y."/>
            <person name="Boore J.L."/>
            <person name="Grigoriev I.V."/>
            <person name="Lindberg D.R."/>
            <person name="Seaver E.C."/>
            <person name="Weisblat D.A."/>
            <person name="Putnam N.H."/>
            <person name="Rokhsar D.S."/>
        </authorList>
    </citation>
    <scope>NUCLEOTIDE SEQUENCE</scope>
    <source>
        <strain evidence="5 7">I ESC-2004</strain>
    </source>
</reference>
<evidence type="ECO:0000259" key="4">
    <source>
        <dbReference type="Pfam" id="PF15739"/>
    </source>
</evidence>
<feature type="region of interest" description="Disordered" evidence="3">
    <location>
        <begin position="277"/>
        <end position="303"/>
    </location>
</feature>
<dbReference type="EnsemblMetazoa" id="CapteT225981">
    <property type="protein sequence ID" value="CapteP225981"/>
    <property type="gene ID" value="CapteG225981"/>
</dbReference>
<dbReference type="EMBL" id="AMQN01008246">
    <property type="status" value="NOT_ANNOTATED_CDS"/>
    <property type="molecule type" value="Genomic_DNA"/>
</dbReference>
<dbReference type="EMBL" id="KB302576">
    <property type="protein sequence ID" value="ELU04182.1"/>
    <property type="molecule type" value="Genomic_DNA"/>
</dbReference>
<dbReference type="Pfam" id="PF13838">
    <property type="entry name" value="Clathrin_H_link"/>
    <property type="match status" value="1"/>
</dbReference>
<gene>
    <name evidence="5" type="ORF">CAPTEDRAFT_225981</name>
</gene>
<feature type="coiled-coil region" evidence="2">
    <location>
        <begin position="180"/>
        <end position="231"/>
    </location>
</feature>
<dbReference type="PANTHER" id="PTHR10292">
    <property type="entry name" value="CLATHRIN HEAVY CHAIN RELATED"/>
    <property type="match status" value="1"/>
</dbReference>
<dbReference type="InterPro" id="IPR032755">
    <property type="entry name" value="TSNAXIP1_N"/>
</dbReference>
<proteinExistence type="predicted"/>
<dbReference type="PANTHER" id="PTHR10292:SF11">
    <property type="entry name" value="CLATHRIN HEAVY CHAIN LINKER DOMAIN-CONTAINING PROTEIN 1"/>
    <property type="match status" value="1"/>
</dbReference>
<evidence type="ECO:0000313" key="5">
    <source>
        <dbReference type="EMBL" id="ELU04182.1"/>
    </source>
</evidence>
<reference evidence="6" key="3">
    <citation type="submission" date="2015-06" db="UniProtKB">
        <authorList>
            <consortium name="EnsemblMetazoa"/>
        </authorList>
    </citation>
    <scope>IDENTIFICATION</scope>
</reference>
<dbReference type="AlphaFoldDB" id="R7ULM9"/>
<dbReference type="Gene3D" id="1.25.40.30">
    <property type="match status" value="1"/>
</dbReference>
<dbReference type="OrthoDB" id="2113814at2759"/>
<dbReference type="Pfam" id="PF15739">
    <property type="entry name" value="TSNAXIP1_N"/>
    <property type="match status" value="1"/>
</dbReference>
<dbReference type="Proteomes" id="UP000014760">
    <property type="component" value="Unassembled WGS sequence"/>
</dbReference>
<dbReference type="HOGENOM" id="CLU_033164_0_0_1"/>
<feature type="compositionally biased region" description="Basic and acidic residues" evidence="3">
    <location>
        <begin position="278"/>
        <end position="289"/>
    </location>
</feature>
<feature type="coiled-coil region" evidence="2">
    <location>
        <begin position="123"/>
        <end position="153"/>
    </location>
</feature>
<protein>
    <recommendedName>
        <fullName evidence="4">Translin-associated factor X-interacting protein 1 N-terminal domain-containing protein</fullName>
    </recommendedName>
</protein>
<dbReference type="SUPFAM" id="SSF48371">
    <property type="entry name" value="ARM repeat"/>
    <property type="match status" value="1"/>
</dbReference>
<sequence>MMSEIRASPSPPLLPPIITNEKDREFLLALNAHIDADLSKVDAAAPEQRFTVYRVAFDQIIDYVTAYKPLLTAIKAEYEECIETIVRGQTEAFYLSGKLKSMAHEPSTLHNYRRRGEDLQTKMSIIDADNDKLKREIKQLADARVERERKARESVEKPQKEIKREKKPIPGLTLQQSTDIKTLTRMAEKVERQLKDLTLSHKTRFTLKEIKDQMKESLAQKVTDRDDLTEETEVLKVKRHKLKVAVEAAQAYLRIQPPHQTIGDAVIMALAQSSYSGAHDRSAGPEDFGRGTPSTTTFDDDDPTREKEAEMMLEYIEKFNELMEEEKYESAAIHAANSPKGILRTPETLARFKELKTPLGTRSGRSPLLAFCDALMSTVLAYGVLPSEYLSMECIACALKEHRMDLLSHWISQDRFARLSYTLISFSIRFKFCSLTTNEDLGLMIYNYSVKRAGHELKSGLALAQKIFMDTQSVHLVMMCMVRQGRISQGIDYGKSKGAEMEDYLQVLKECPTPQLAHALYTLSLGETLVPLGVITTTLLSSKAKGVALHLIEEIHKRNASGKKSKYGSLRDAILKDRVTSEADWLKISQICQETGYTDAAVELLAAVTVLNAVDSARQRTAGINKDVSD</sequence>
<dbReference type="InterPro" id="IPR012331">
    <property type="entry name" value="Clathrin_H-chain_linker"/>
</dbReference>
<evidence type="ECO:0000256" key="1">
    <source>
        <dbReference type="ARBA" id="ARBA00023054"/>
    </source>
</evidence>
<dbReference type="InterPro" id="IPR016024">
    <property type="entry name" value="ARM-type_fold"/>
</dbReference>
<evidence type="ECO:0000256" key="2">
    <source>
        <dbReference type="SAM" id="Coils"/>
    </source>
</evidence>
<evidence type="ECO:0000313" key="7">
    <source>
        <dbReference type="Proteomes" id="UP000014760"/>
    </source>
</evidence>
<keyword evidence="7" id="KW-1185">Reference proteome</keyword>
<dbReference type="STRING" id="283909.R7ULM9"/>
<evidence type="ECO:0000313" key="6">
    <source>
        <dbReference type="EnsemblMetazoa" id="CapteP225981"/>
    </source>
</evidence>
<feature type="domain" description="Translin-associated factor X-interacting protein 1 N-terminal" evidence="4">
    <location>
        <begin position="38"/>
        <end position="140"/>
    </location>
</feature>
<organism evidence="5">
    <name type="scientific">Capitella teleta</name>
    <name type="common">Polychaete worm</name>
    <dbReference type="NCBI Taxonomy" id="283909"/>
    <lineage>
        <taxon>Eukaryota</taxon>
        <taxon>Metazoa</taxon>
        <taxon>Spiralia</taxon>
        <taxon>Lophotrochozoa</taxon>
        <taxon>Annelida</taxon>
        <taxon>Polychaeta</taxon>
        <taxon>Sedentaria</taxon>
        <taxon>Scolecida</taxon>
        <taxon>Capitellidae</taxon>
        <taxon>Capitella</taxon>
    </lineage>
</organism>
<accession>R7ULM9</accession>
<dbReference type="OMA" id="IGTMNKF"/>